<evidence type="ECO:0000313" key="2">
    <source>
        <dbReference type="Proteomes" id="UP000093861"/>
    </source>
</evidence>
<dbReference type="AlphaFoldDB" id="A0A1A2RLE4"/>
<sequence>MMDSGTCIWSVDSIFTLERSARAKLLLCNSIHNKGGIAMKHPIPKLVAACACAVLSAVGTSVIAHADNGCSSDEPFACDELDYLQLVTQYGITGDPTALLNAGYAACAVARPSDRSGPMDRDGARAAVLATGVVTSPENAENIVSVAAVQLC</sequence>
<comment type="caution">
    <text evidence="1">The sequence shown here is derived from an EMBL/GenBank/DDBJ whole genome shotgun (WGS) entry which is preliminary data.</text>
</comment>
<protein>
    <submittedName>
        <fullName evidence="1">Uncharacterized protein</fullName>
    </submittedName>
</protein>
<reference evidence="1 2" key="1">
    <citation type="submission" date="2016-06" db="EMBL/GenBank/DDBJ databases">
        <authorList>
            <person name="Kjaerup R.B."/>
            <person name="Dalgaard T.S."/>
            <person name="Juul-Madsen H.R."/>
        </authorList>
    </citation>
    <scope>NUCLEOTIDE SEQUENCE [LARGE SCALE GENOMIC DNA]</scope>
    <source>
        <strain evidence="1 2">E2464</strain>
    </source>
</reference>
<dbReference type="EMBL" id="LZJS01000167">
    <property type="protein sequence ID" value="OBH52699.1"/>
    <property type="molecule type" value="Genomic_DNA"/>
</dbReference>
<proteinExistence type="predicted"/>
<evidence type="ECO:0000313" key="1">
    <source>
        <dbReference type="EMBL" id="OBH52699.1"/>
    </source>
</evidence>
<organism evidence="1 2">
    <name type="scientific">Mycobacterium colombiense</name>
    <dbReference type="NCBI Taxonomy" id="339268"/>
    <lineage>
        <taxon>Bacteria</taxon>
        <taxon>Bacillati</taxon>
        <taxon>Actinomycetota</taxon>
        <taxon>Actinomycetes</taxon>
        <taxon>Mycobacteriales</taxon>
        <taxon>Mycobacteriaceae</taxon>
        <taxon>Mycobacterium</taxon>
        <taxon>Mycobacterium avium complex (MAC)</taxon>
    </lineage>
</organism>
<name>A0A1A2RLE4_9MYCO</name>
<dbReference type="Proteomes" id="UP000093861">
    <property type="component" value="Unassembled WGS sequence"/>
</dbReference>
<gene>
    <name evidence="1" type="ORF">A5685_14780</name>
</gene>
<accession>A0A1A2RLE4</accession>